<reference evidence="2" key="1">
    <citation type="submission" date="2023-01" db="EMBL/GenBank/DDBJ databases">
        <title>Complete genome sequence of Planctobacterium marinum strain Dej080120_11.</title>
        <authorList>
            <person name="Ueki S."/>
            <person name="Maruyama F."/>
        </authorList>
    </citation>
    <scope>NUCLEOTIDE SEQUENCE</scope>
    <source>
        <strain evidence="2">Dej080120_11</strain>
    </source>
</reference>
<gene>
    <name evidence="2" type="ORF">MACH26_18710</name>
</gene>
<dbReference type="RefSeq" id="WP_338292369.1">
    <property type="nucleotide sequence ID" value="NZ_AP027272.1"/>
</dbReference>
<evidence type="ECO:0000313" key="3">
    <source>
        <dbReference type="Proteomes" id="UP001333710"/>
    </source>
</evidence>
<dbReference type="Proteomes" id="UP001333710">
    <property type="component" value="Chromosome"/>
</dbReference>
<dbReference type="PANTHER" id="PTHR38032">
    <property type="entry name" value="POLYMERASE-RELATED"/>
    <property type="match status" value="1"/>
</dbReference>
<dbReference type="InterPro" id="IPR046866">
    <property type="entry name" value="FapA_N"/>
</dbReference>
<evidence type="ECO:0000259" key="1">
    <source>
        <dbReference type="Pfam" id="PF20250"/>
    </source>
</evidence>
<sequence>MNGIYLEIDPTDEYLDLMIMPSEIEGRLEEKAIMAFVKKSEYGKFFIFEEAIASAVGTYKNSERIDSSDPITERIGERRDAQVNFRLSEDEMRANLVITAAFAGKQASVKALMKQAQKLGIVRGLGKKKLVEMVDNARNAEPGTVLDEVVAKGLPAKNGKNSRIKPLVDNALERILRPKEKEGRVDMRDLGDIICVKAGTGVARRVPPTDGRKGYTVTGTPLDPTAGSWVSFKPGSGTEISPDDENLLIAEINGMPKFKQERMWVDDTFICKGVNVGTGNVNYDGAVLVNGDVTEKMQIVATGDITINGFCESAFVQAGGDIIITEGATGKHHESSDEYSTILEAGGSVHVAHGQGLDIRCNGNVTVGRQLAYSKINCRGTVTAGPLHNPNGNLFACRIECYGKISAGTLGAVSGSSLSVDFSGGFNQLMEKKDQLDELWVQLQQNNKSHESKINFIKSKKIPRALADKVNEAIHLFNNEKRTLDWLQQKIIDIKKAKDDYVGVIGLEAKNKIYPGVVVKLNNRSWKAEREYPRAKIKYEGHQWQYEPVTR</sequence>
<keyword evidence="3" id="KW-1185">Reference proteome</keyword>
<feature type="domain" description="Flagellar Assembly Protein A N-terminal region" evidence="1">
    <location>
        <begin position="84"/>
        <end position="260"/>
    </location>
</feature>
<protein>
    <recommendedName>
        <fullName evidence="1">Flagellar Assembly Protein A N-terminal region domain-containing protein</fullName>
    </recommendedName>
</protein>
<dbReference type="EMBL" id="AP027272">
    <property type="protein sequence ID" value="BDX06350.1"/>
    <property type="molecule type" value="Genomic_DNA"/>
</dbReference>
<dbReference type="KEGG" id="pmaw:MACH26_18710"/>
<dbReference type="PANTHER" id="PTHR38032:SF1">
    <property type="entry name" value="RNA-BINDING PROTEIN KHPB N-TERMINAL DOMAIN-CONTAINING PROTEIN"/>
    <property type="match status" value="1"/>
</dbReference>
<name>A0AA48KUD9_9ALTE</name>
<dbReference type="InterPro" id="IPR005646">
    <property type="entry name" value="FapA"/>
</dbReference>
<dbReference type="AlphaFoldDB" id="A0AA48KUD9"/>
<organism evidence="2 3">
    <name type="scientific">Planctobacterium marinum</name>
    <dbReference type="NCBI Taxonomy" id="1631968"/>
    <lineage>
        <taxon>Bacteria</taxon>
        <taxon>Pseudomonadati</taxon>
        <taxon>Pseudomonadota</taxon>
        <taxon>Gammaproteobacteria</taxon>
        <taxon>Alteromonadales</taxon>
        <taxon>Alteromonadaceae</taxon>
        <taxon>Planctobacterium</taxon>
    </lineage>
</organism>
<evidence type="ECO:0000313" key="2">
    <source>
        <dbReference type="EMBL" id="BDX06350.1"/>
    </source>
</evidence>
<dbReference type="Pfam" id="PF20250">
    <property type="entry name" value="FapA_N"/>
    <property type="match status" value="1"/>
</dbReference>
<accession>A0AA48KUD9</accession>
<dbReference type="Pfam" id="PF03961">
    <property type="entry name" value="FapA"/>
    <property type="match status" value="1"/>
</dbReference>
<proteinExistence type="predicted"/>
<dbReference type="InterPro" id="IPR046865">
    <property type="entry name" value="FapA_b_solenoid"/>
</dbReference>